<proteinExistence type="inferred from homology"/>
<comment type="caution">
    <text evidence="10">The sequence shown here is derived from an EMBL/GenBank/DDBJ whole genome shotgun (WGS) entry which is preliminary data.</text>
</comment>
<feature type="region of interest" description="Disordered" evidence="8">
    <location>
        <begin position="191"/>
        <end position="229"/>
    </location>
</feature>
<feature type="compositionally biased region" description="Basic and acidic residues" evidence="8">
    <location>
        <begin position="218"/>
        <end position="229"/>
    </location>
</feature>
<feature type="transmembrane region" description="Helical" evidence="7">
    <location>
        <begin position="46"/>
        <end position="66"/>
    </location>
</feature>
<reference evidence="11" key="1">
    <citation type="journal article" date="2019" name="Int. J. Syst. Evol. Microbiol.">
        <title>The Global Catalogue of Microorganisms (GCM) 10K type strain sequencing project: providing services to taxonomists for standard genome sequencing and annotation.</title>
        <authorList>
            <consortium name="The Broad Institute Genomics Platform"/>
            <consortium name="The Broad Institute Genome Sequencing Center for Infectious Disease"/>
            <person name="Wu L."/>
            <person name="Ma J."/>
        </authorList>
    </citation>
    <scope>NUCLEOTIDE SEQUENCE [LARGE SCALE GENOMIC DNA]</scope>
    <source>
        <strain evidence="11">JCM 14736</strain>
    </source>
</reference>
<dbReference type="EMBL" id="BAAAOB010000002">
    <property type="protein sequence ID" value="GAA1789782.1"/>
    <property type="molecule type" value="Genomic_DNA"/>
</dbReference>
<feature type="transmembrane region" description="Helical" evidence="7">
    <location>
        <begin position="162"/>
        <end position="182"/>
    </location>
</feature>
<dbReference type="PANTHER" id="PTHR30353:SF0">
    <property type="entry name" value="TRANSMEMBRANE PROTEIN"/>
    <property type="match status" value="1"/>
</dbReference>
<keyword evidence="11" id="KW-1185">Reference proteome</keyword>
<evidence type="ECO:0000256" key="2">
    <source>
        <dbReference type="ARBA" id="ARBA00010792"/>
    </source>
</evidence>
<name>A0ABP4XQP0_9MICO</name>
<accession>A0ABP4XQP0</accession>
<dbReference type="PANTHER" id="PTHR30353">
    <property type="entry name" value="INNER MEMBRANE PROTEIN DEDA-RELATED"/>
    <property type="match status" value="1"/>
</dbReference>
<dbReference type="InterPro" id="IPR032818">
    <property type="entry name" value="DedA-like"/>
</dbReference>
<evidence type="ECO:0000256" key="3">
    <source>
        <dbReference type="ARBA" id="ARBA00022475"/>
    </source>
</evidence>
<organism evidence="10 11">
    <name type="scientific">Leucobacter iarius</name>
    <dbReference type="NCBI Taxonomy" id="333963"/>
    <lineage>
        <taxon>Bacteria</taxon>
        <taxon>Bacillati</taxon>
        <taxon>Actinomycetota</taxon>
        <taxon>Actinomycetes</taxon>
        <taxon>Micrococcales</taxon>
        <taxon>Microbacteriaceae</taxon>
        <taxon>Leucobacter</taxon>
    </lineage>
</organism>
<evidence type="ECO:0000256" key="6">
    <source>
        <dbReference type="ARBA" id="ARBA00023136"/>
    </source>
</evidence>
<comment type="similarity">
    <text evidence="2 7">Belongs to the DedA family.</text>
</comment>
<feature type="compositionally biased region" description="Low complexity" evidence="8">
    <location>
        <begin position="195"/>
        <end position="216"/>
    </location>
</feature>
<dbReference type="Pfam" id="PF09335">
    <property type="entry name" value="VTT_dom"/>
    <property type="match status" value="1"/>
</dbReference>
<evidence type="ECO:0000256" key="7">
    <source>
        <dbReference type="RuleBase" id="RU367016"/>
    </source>
</evidence>
<keyword evidence="6 7" id="KW-0472">Membrane</keyword>
<evidence type="ECO:0000259" key="9">
    <source>
        <dbReference type="Pfam" id="PF09335"/>
    </source>
</evidence>
<gene>
    <name evidence="10" type="ORF">GCM10009768_18440</name>
</gene>
<evidence type="ECO:0000256" key="4">
    <source>
        <dbReference type="ARBA" id="ARBA00022692"/>
    </source>
</evidence>
<protein>
    <recommendedName>
        <fullName evidence="9">VTT domain-containing protein</fullName>
    </recommendedName>
</protein>
<dbReference type="Proteomes" id="UP001500851">
    <property type="component" value="Unassembled WGS sequence"/>
</dbReference>
<sequence length="229" mass="23990">MATVESPWILLVVLMLCIVDAAFPPVPSESVVIAVATVVAKDHPEALLWLGVIAAVGAFTGDQIVFRIGRRLGDRRPKWLSGRRVSKALAWATHAIDRSGPILIMTGRFVPVGRTAVNLAAGTTGYPVRKFTIAAAFAAVFWSAYSIAIGAVFGHVFGNHPLLALVLGIATAFVIGLLVEIVTSRISGRRRDAKAASTAAPTDAGDAGTTAAPGSPDSARDREEGVDLR</sequence>
<keyword evidence="5 7" id="KW-1133">Transmembrane helix</keyword>
<evidence type="ECO:0000313" key="10">
    <source>
        <dbReference type="EMBL" id="GAA1789782.1"/>
    </source>
</evidence>
<keyword evidence="4 7" id="KW-0812">Transmembrane</keyword>
<keyword evidence="3 7" id="KW-1003">Cell membrane</keyword>
<evidence type="ECO:0000313" key="11">
    <source>
        <dbReference type="Proteomes" id="UP001500851"/>
    </source>
</evidence>
<feature type="domain" description="VTT" evidence="9">
    <location>
        <begin position="26"/>
        <end position="151"/>
    </location>
</feature>
<comment type="subcellular location">
    <subcellularLocation>
        <location evidence="1 7">Cell membrane</location>
        <topology evidence="1 7">Multi-pass membrane protein</topology>
    </subcellularLocation>
</comment>
<feature type="transmembrane region" description="Helical" evidence="7">
    <location>
        <begin position="133"/>
        <end position="156"/>
    </location>
</feature>
<dbReference type="InterPro" id="IPR032816">
    <property type="entry name" value="VTT_dom"/>
</dbReference>
<evidence type="ECO:0000256" key="8">
    <source>
        <dbReference type="SAM" id="MobiDB-lite"/>
    </source>
</evidence>
<dbReference type="RefSeq" id="WP_344031687.1">
    <property type="nucleotide sequence ID" value="NZ_BAAAOB010000002.1"/>
</dbReference>
<evidence type="ECO:0000256" key="1">
    <source>
        <dbReference type="ARBA" id="ARBA00004651"/>
    </source>
</evidence>
<evidence type="ECO:0000256" key="5">
    <source>
        <dbReference type="ARBA" id="ARBA00022989"/>
    </source>
</evidence>
<comment type="caution">
    <text evidence="7">Lacks conserved residue(s) required for the propagation of feature annotation.</text>
</comment>